<dbReference type="AlphaFoldDB" id="A0A6G0ZN68"/>
<comment type="caution">
    <text evidence="1">The sequence shown here is derived from an EMBL/GenBank/DDBJ whole genome shotgun (WGS) entry which is preliminary data.</text>
</comment>
<accession>A0A6G0ZN68</accession>
<dbReference type="EMBL" id="VUJU01000199">
    <property type="protein sequence ID" value="KAF0772270.1"/>
    <property type="molecule type" value="Genomic_DNA"/>
</dbReference>
<dbReference type="Proteomes" id="UP000478052">
    <property type="component" value="Unassembled WGS sequence"/>
</dbReference>
<reference evidence="1 2" key="1">
    <citation type="submission" date="2019-08" db="EMBL/GenBank/DDBJ databases">
        <title>Whole genome of Aphis craccivora.</title>
        <authorList>
            <person name="Voronova N.V."/>
            <person name="Shulinski R.S."/>
            <person name="Bandarenka Y.V."/>
            <person name="Zhorov D.G."/>
            <person name="Warner D."/>
        </authorList>
    </citation>
    <scope>NUCLEOTIDE SEQUENCE [LARGE SCALE GENOMIC DNA]</scope>
    <source>
        <strain evidence="1">180601</strain>
        <tissue evidence="1">Whole Body</tissue>
    </source>
</reference>
<protein>
    <submittedName>
        <fullName evidence="1">Uncharacterized protein</fullName>
    </submittedName>
</protein>
<gene>
    <name evidence="1" type="ORF">FWK35_00014143</name>
</gene>
<evidence type="ECO:0000313" key="2">
    <source>
        <dbReference type="Proteomes" id="UP000478052"/>
    </source>
</evidence>
<evidence type="ECO:0000313" key="1">
    <source>
        <dbReference type="EMBL" id="KAF0772270.1"/>
    </source>
</evidence>
<proteinExistence type="predicted"/>
<organism evidence="1 2">
    <name type="scientific">Aphis craccivora</name>
    <name type="common">Cowpea aphid</name>
    <dbReference type="NCBI Taxonomy" id="307492"/>
    <lineage>
        <taxon>Eukaryota</taxon>
        <taxon>Metazoa</taxon>
        <taxon>Ecdysozoa</taxon>
        <taxon>Arthropoda</taxon>
        <taxon>Hexapoda</taxon>
        <taxon>Insecta</taxon>
        <taxon>Pterygota</taxon>
        <taxon>Neoptera</taxon>
        <taxon>Paraneoptera</taxon>
        <taxon>Hemiptera</taxon>
        <taxon>Sternorrhyncha</taxon>
        <taxon>Aphidomorpha</taxon>
        <taxon>Aphidoidea</taxon>
        <taxon>Aphididae</taxon>
        <taxon>Aphidini</taxon>
        <taxon>Aphis</taxon>
        <taxon>Aphis</taxon>
    </lineage>
</organism>
<name>A0A6G0ZN68_APHCR</name>
<sequence>MSRNDNDLSSNDFKYFISRRYLKISLLRVENLIQNLNSDSERSDECVDFTMMCVKFKGGFRSQIEYYGSQNFQKNKEKLLKSDNN</sequence>
<keyword evidence="2" id="KW-1185">Reference proteome</keyword>
<feature type="non-terminal residue" evidence="1">
    <location>
        <position position="85"/>
    </location>
</feature>